<comment type="caution">
    <text evidence="1">The sequence shown here is derived from an EMBL/GenBank/DDBJ whole genome shotgun (WGS) entry which is preliminary data.</text>
</comment>
<dbReference type="OrthoDB" id="5876456at2759"/>
<keyword evidence="2" id="KW-1185">Reference proteome</keyword>
<dbReference type="AlphaFoldDB" id="A0A368FPQ0"/>
<dbReference type="Proteomes" id="UP000252519">
    <property type="component" value="Unassembled WGS sequence"/>
</dbReference>
<dbReference type="STRING" id="29170.A0A368FPQ0"/>
<gene>
    <name evidence="1" type="ORF">ANCCAN_20663</name>
</gene>
<reference evidence="1 2" key="1">
    <citation type="submission" date="2014-10" db="EMBL/GenBank/DDBJ databases">
        <title>Draft genome of the hookworm Ancylostoma caninum.</title>
        <authorList>
            <person name="Mitreva M."/>
        </authorList>
    </citation>
    <scope>NUCLEOTIDE SEQUENCE [LARGE SCALE GENOMIC DNA]</scope>
    <source>
        <strain evidence="1 2">Baltimore</strain>
    </source>
</reference>
<dbReference type="EMBL" id="JOJR01000909">
    <property type="protein sequence ID" value="RCN33508.1"/>
    <property type="molecule type" value="Genomic_DNA"/>
</dbReference>
<accession>A0A368FPQ0</accession>
<evidence type="ECO:0000313" key="2">
    <source>
        <dbReference type="Proteomes" id="UP000252519"/>
    </source>
</evidence>
<proteinExistence type="predicted"/>
<protein>
    <submittedName>
        <fullName evidence="1">Uncharacterized protein</fullName>
    </submittedName>
</protein>
<name>A0A368FPQ0_ANCCA</name>
<sequence>MKTFTNWCWYAARVASYSAKAILFDSSRPNGAGGTVGFLRWPSSYATGPQAPRYTAIPVKAHPLLNARFMKPIDVPSLKCKKCNCCLLGRVGPFGSLEPGGRDCCDCRRCPNTPTDSYVAPPSQPGYPTLPPIPLPLPQPPVVVPPSYVTSPPRPVFPTIAPPPSPVVPGYPVAPPMKPMYPQPGGHVIPPQSDKCGPGKWSECCFTFCYG</sequence>
<evidence type="ECO:0000313" key="1">
    <source>
        <dbReference type="EMBL" id="RCN33508.1"/>
    </source>
</evidence>
<organism evidence="1 2">
    <name type="scientific">Ancylostoma caninum</name>
    <name type="common">Dog hookworm</name>
    <dbReference type="NCBI Taxonomy" id="29170"/>
    <lineage>
        <taxon>Eukaryota</taxon>
        <taxon>Metazoa</taxon>
        <taxon>Ecdysozoa</taxon>
        <taxon>Nematoda</taxon>
        <taxon>Chromadorea</taxon>
        <taxon>Rhabditida</taxon>
        <taxon>Rhabditina</taxon>
        <taxon>Rhabditomorpha</taxon>
        <taxon>Strongyloidea</taxon>
        <taxon>Ancylostomatidae</taxon>
        <taxon>Ancylostomatinae</taxon>
        <taxon>Ancylostoma</taxon>
    </lineage>
</organism>